<dbReference type="GO" id="GO:0016020">
    <property type="term" value="C:membrane"/>
    <property type="evidence" value="ECO:0007669"/>
    <property type="project" value="UniProtKB-SubCell"/>
</dbReference>
<dbReference type="Pfam" id="PF25434">
    <property type="entry name" value="NUCB1_N"/>
    <property type="match status" value="1"/>
</dbReference>
<evidence type="ECO:0000259" key="18">
    <source>
        <dbReference type="PROSITE" id="PS50222"/>
    </source>
</evidence>
<dbReference type="Proteomes" id="UP000663882">
    <property type="component" value="Unassembled WGS sequence"/>
</dbReference>
<dbReference type="AlphaFoldDB" id="A0A814IDS0"/>
<dbReference type="GO" id="GO:0005794">
    <property type="term" value="C:Golgi apparatus"/>
    <property type="evidence" value="ECO:0007669"/>
    <property type="project" value="UniProtKB-SubCell"/>
</dbReference>
<dbReference type="InterPro" id="IPR002048">
    <property type="entry name" value="EF_hand_dom"/>
</dbReference>
<evidence type="ECO:0000256" key="4">
    <source>
        <dbReference type="ARBA" id="ARBA00004613"/>
    </source>
</evidence>
<evidence type="ECO:0000256" key="6">
    <source>
        <dbReference type="ARBA" id="ARBA00022490"/>
    </source>
</evidence>
<evidence type="ECO:0000256" key="5">
    <source>
        <dbReference type="ARBA" id="ARBA00008063"/>
    </source>
</evidence>
<organism evidence="19 20">
    <name type="scientific">Rotaria sordida</name>
    <dbReference type="NCBI Taxonomy" id="392033"/>
    <lineage>
        <taxon>Eukaryota</taxon>
        <taxon>Metazoa</taxon>
        <taxon>Spiralia</taxon>
        <taxon>Gnathifera</taxon>
        <taxon>Rotifera</taxon>
        <taxon>Eurotatoria</taxon>
        <taxon>Bdelloidea</taxon>
        <taxon>Philodinida</taxon>
        <taxon>Philodinidae</taxon>
        <taxon>Rotaria</taxon>
    </lineage>
</organism>
<evidence type="ECO:0000256" key="17">
    <source>
        <dbReference type="SAM" id="SignalP"/>
    </source>
</evidence>
<evidence type="ECO:0000256" key="7">
    <source>
        <dbReference type="ARBA" id="ARBA00022525"/>
    </source>
</evidence>
<keyword evidence="15" id="KW-0472">Membrane</keyword>
<feature type="compositionally biased region" description="Basic and acidic residues" evidence="16">
    <location>
        <begin position="197"/>
        <end position="217"/>
    </location>
</feature>
<evidence type="ECO:0000256" key="1">
    <source>
        <dbReference type="ARBA" id="ARBA00004170"/>
    </source>
</evidence>
<keyword evidence="6" id="KW-0963">Cytoplasm</keyword>
<dbReference type="Gene3D" id="1.10.238.10">
    <property type="entry name" value="EF-hand"/>
    <property type="match status" value="1"/>
</dbReference>
<dbReference type="CDD" id="cd00051">
    <property type="entry name" value="EFh"/>
    <property type="match status" value="1"/>
</dbReference>
<dbReference type="InterPro" id="IPR018247">
    <property type="entry name" value="EF_Hand_1_Ca_BS"/>
</dbReference>
<dbReference type="PROSITE" id="PS00018">
    <property type="entry name" value="EF_HAND_1"/>
    <property type="match status" value="2"/>
</dbReference>
<evidence type="ECO:0000313" key="20">
    <source>
        <dbReference type="Proteomes" id="UP000663882"/>
    </source>
</evidence>
<dbReference type="InterPro" id="IPR057576">
    <property type="entry name" value="NUCB1_N"/>
</dbReference>
<evidence type="ECO:0000256" key="3">
    <source>
        <dbReference type="ARBA" id="ARBA00004555"/>
    </source>
</evidence>
<evidence type="ECO:0000256" key="16">
    <source>
        <dbReference type="SAM" id="MobiDB-lite"/>
    </source>
</evidence>
<feature type="signal peptide" evidence="17">
    <location>
        <begin position="1"/>
        <end position="18"/>
    </location>
</feature>
<dbReference type="PANTHER" id="PTHR19237">
    <property type="entry name" value="NUCLEOBINDIN"/>
    <property type="match status" value="1"/>
</dbReference>
<evidence type="ECO:0000256" key="10">
    <source>
        <dbReference type="ARBA" id="ARBA00022729"/>
    </source>
</evidence>
<sequence>MRITISILSIFFLIITIGAPPVVEKANKDKQNADSKEDNSDELLNDLEYGRYLKEVVEILENDPEFKKKLENASEHDIKSGNIAQHLGLVQHHVRTKLDEAKQREMARLRELVGQKIRNLSEKERIELARSDLNGKHMKDFLPQHIDHQNSQAFGQADLERLIQHASKDLDEIDRKREQQFKEYEMRKEYERRTKLTEMNEEERKKSEALHQEAMEKKKNHPKVNHPGSVDQMQEVWEDVDHLEAQQFNPKSFFQLHDINGDGLLDEGEIEAIMLKEAEKVHDNTPEADPVEKQEEMDRMREHVMKEFDKNNDRMLSYEEFQHGINGKEARNDQGWQSLEDSTVYSDQEFQSFSEQLAHVPTPDSPHPNNPASGNQVPSPQEQKHVPRAPPSVNSH</sequence>
<dbReference type="GO" id="GO:0005509">
    <property type="term" value="F:calcium ion binding"/>
    <property type="evidence" value="ECO:0007669"/>
    <property type="project" value="InterPro"/>
</dbReference>
<dbReference type="GO" id="GO:0070062">
    <property type="term" value="C:extracellular exosome"/>
    <property type="evidence" value="ECO:0007669"/>
    <property type="project" value="TreeGrafter"/>
</dbReference>
<feature type="domain" description="EF-hand" evidence="18">
    <location>
        <begin position="296"/>
        <end position="331"/>
    </location>
</feature>
<feature type="compositionally biased region" description="Polar residues" evidence="16">
    <location>
        <begin position="370"/>
        <end position="381"/>
    </location>
</feature>
<dbReference type="OrthoDB" id="5982823at2759"/>
<keyword evidence="11" id="KW-0677">Repeat</keyword>
<dbReference type="SUPFAM" id="SSF47473">
    <property type="entry name" value="EF-hand"/>
    <property type="match status" value="1"/>
</dbReference>
<dbReference type="PANTHER" id="PTHR19237:SF20">
    <property type="entry name" value="NUCLEOBINDIN 1"/>
    <property type="match status" value="1"/>
</dbReference>
<evidence type="ECO:0000256" key="13">
    <source>
        <dbReference type="ARBA" id="ARBA00023034"/>
    </source>
</evidence>
<feature type="region of interest" description="Disordered" evidence="16">
    <location>
        <begin position="319"/>
        <end position="396"/>
    </location>
</feature>
<dbReference type="GO" id="GO:0005085">
    <property type="term" value="F:guanyl-nucleotide exchange factor activity"/>
    <property type="evidence" value="ECO:0007669"/>
    <property type="project" value="UniProtKB-KW"/>
</dbReference>
<feature type="chain" id="PRO_5033066405" description="EF-hand domain-containing protein" evidence="17">
    <location>
        <begin position="19"/>
        <end position="396"/>
    </location>
</feature>
<comment type="caution">
    <text evidence="19">The sequence shown here is derived from an EMBL/GenBank/DDBJ whole genome shotgun (WGS) entry which is preliminary data.</text>
</comment>
<keyword evidence="12" id="KW-0106">Calcium</keyword>
<evidence type="ECO:0000256" key="12">
    <source>
        <dbReference type="ARBA" id="ARBA00022837"/>
    </source>
</evidence>
<feature type="domain" description="EF-hand" evidence="18">
    <location>
        <begin position="245"/>
        <end position="280"/>
    </location>
</feature>
<keyword evidence="10 17" id="KW-0732">Signal</keyword>
<evidence type="ECO:0000256" key="9">
    <source>
        <dbReference type="ARBA" id="ARBA00022658"/>
    </source>
</evidence>
<gene>
    <name evidence="19" type="ORF">RFH988_LOCUS15299</name>
</gene>
<feature type="region of interest" description="Disordered" evidence="16">
    <location>
        <begin position="197"/>
        <end position="229"/>
    </location>
</feature>
<dbReference type="EMBL" id="CAJNOO010000740">
    <property type="protein sequence ID" value="CAF1023052.1"/>
    <property type="molecule type" value="Genomic_DNA"/>
</dbReference>
<reference evidence="19" key="1">
    <citation type="submission" date="2021-02" db="EMBL/GenBank/DDBJ databases">
        <authorList>
            <person name="Nowell W R."/>
        </authorList>
    </citation>
    <scope>NUCLEOTIDE SEQUENCE</scope>
</reference>
<keyword evidence="7" id="KW-0964">Secreted</keyword>
<proteinExistence type="inferred from homology"/>
<dbReference type="InterPro" id="IPR040250">
    <property type="entry name" value="Nucleobindin"/>
</dbReference>
<keyword evidence="13" id="KW-0333">Golgi apparatus</keyword>
<evidence type="ECO:0000256" key="2">
    <source>
        <dbReference type="ARBA" id="ARBA00004496"/>
    </source>
</evidence>
<keyword evidence="14" id="KW-0238">DNA-binding</keyword>
<dbReference type="GO" id="GO:0005793">
    <property type="term" value="C:endoplasmic reticulum-Golgi intermediate compartment"/>
    <property type="evidence" value="ECO:0007669"/>
    <property type="project" value="TreeGrafter"/>
</dbReference>
<dbReference type="Pfam" id="PF13499">
    <property type="entry name" value="EF-hand_7"/>
    <property type="match status" value="1"/>
</dbReference>
<evidence type="ECO:0000313" key="19">
    <source>
        <dbReference type="EMBL" id="CAF1023052.1"/>
    </source>
</evidence>
<name>A0A814IDS0_9BILA</name>
<feature type="compositionally biased region" description="Polar residues" evidence="16">
    <location>
        <begin position="334"/>
        <end position="355"/>
    </location>
</feature>
<keyword evidence="8" id="KW-0597">Phosphoprotein</keyword>
<comment type="similarity">
    <text evidence="5">Belongs to the nucleobindin family.</text>
</comment>
<protein>
    <recommendedName>
        <fullName evidence="18">EF-hand domain-containing protein</fullName>
    </recommendedName>
</protein>
<dbReference type="GO" id="GO:0003677">
    <property type="term" value="F:DNA binding"/>
    <property type="evidence" value="ECO:0007669"/>
    <property type="project" value="UniProtKB-KW"/>
</dbReference>
<accession>A0A814IDS0</accession>
<dbReference type="SMART" id="SM00054">
    <property type="entry name" value="EFh"/>
    <property type="match status" value="2"/>
</dbReference>
<evidence type="ECO:0000256" key="8">
    <source>
        <dbReference type="ARBA" id="ARBA00022553"/>
    </source>
</evidence>
<keyword evidence="9" id="KW-0344">Guanine-nucleotide releasing factor</keyword>
<evidence type="ECO:0000256" key="11">
    <source>
        <dbReference type="ARBA" id="ARBA00022737"/>
    </source>
</evidence>
<evidence type="ECO:0000256" key="15">
    <source>
        <dbReference type="ARBA" id="ARBA00023136"/>
    </source>
</evidence>
<comment type="subcellular location">
    <subcellularLocation>
        <location evidence="2">Cytoplasm</location>
    </subcellularLocation>
    <subcellularLocation>
        <location evidence="3">Golgi apparatus</location>
    </subcellularLocation>
    <subcellularLocation>
        <location evidence="1">Membrane</location>
        <topology evidence="1">Peripheral membrane protein</topology>
    </subcellularLocation>
    <subcellularLocation>
        <location evidence="4">Secreted</location>
    </subcellularLocation>
</comment>
<dbReference type="PROSITE" id="PS50222">
    <property type="entry name" value="EF_HAND_2"/>
    <property type="match status" value="2"/>
</dbReference>
<evidence type="ECO:0000256" key="14">
    <source>
        <dbReference type="ARBA" id="ARBA00023125"/>
    </source>
</evidence>
<feature type="compositionally biased region" description="Basic and acidic residues" evidence="16">
    <location>
        <begin position="319"/>
        <end position="332"/>
    </location>
</feature>
<dbReference type="InterPro" id="IPR011992">
    <property type="entry name" value="EF-hand-dom_pair"/>
</dbReference>